<dbReference type="PROSITE" id="PS51257">
    <property type="entry name" value="PROKAR_LIPOPROTEIN"/>
    <property type="match status" value="1"/>
</dbReference>
<feature type="domain" description="Fibrobacter succinogenes major paralogous" evidence="2">
    <location>
        <begin position="46"/>
        <end position="240"/>
    </location>
</feature>
<feature type="signal peptide" evidence="1">
    <location>
        <begin position="1"/>
        <end position="19"/>
    </location>
</feature>
<dbReference type="InterPro" id="IPR011871">
    <property type="entry name" value="Fib_succ_major"/>
</dbReference>
<dbReference type="Proteomes" id="UP001209229">
    <property type="component" value="Unassembled WGS sequence"/>
</dbReference>
<evidence type="ECO:0000313" key="4">
    <source>
        <dbReference type="Proteomes" id="UP001209229"/>
    </source>
</evidence>
<organism evidence="3 4">
    <name type="scientific">Plebeiibacterium sediminum</name>
    <dbReference type="NCBI Taxonomy" id="2992112"/>
    <lineage>
        <taxon>Bacteria</taxon>
        <taxon>Pseudomonadati</taxon>
        <taxon>Bacteroidota</taxon>
        <taxon>Bacteroidia</taxon>
        <taxon>Marinilabiliales</taxon>
        <taxon>Marinilabiliaceae</taxon>
        <taxon>Plebeiibacterium</taxon>
    </lineage>
</organism>
<keyword evidence="4" id="KW-1185">Reference proteome</keyword>
<gene>
    <name evidence="3" type="ORF">OM075_07140</name>
</gene>
<keyword evidence="1" id="KW-0732">Signal</keyword>
<accession>A0AAE3M3L3</accession>
<name>A0AAE3M3L3_9BACT</name>
<evidence type="ECO:0000259" key="2">
    <source>
        <dbReference type="Pfam" id="PF09603"/>
    </source>
</evidence>
<feature type="chain" id="PRO_5041970925" evidence="1">
    <location>
        <begin position="20"/>
        <end position="242"/>
    </location>
</feature>
<sequence length="242" mass="26877">MFKNLILALLVIFSVSSCSDDPTEEKEPLTIGSLVDVDGNVYETIVIGNQTWMAENLRVTKYSDGTEIPLVVENNAWGDLQDGNVDKAYCFYDNDEEEYGGDYGALYTYAAAMNGAPLIEVNTQGVCPDGWHIPSESEWHELFDYVGGVVTAGGYLKETGTSHWKKTESDVTNEYYFNALPGGSRYLYDGTFDRITSVGYWWSSSENTEYDAYAVSLSNSTLGVYTSLYGKSYGFSVRCVED</sequence>
<dbReference type="NCBIfam" id="TIGR02145">
    <property type="entry name" value="Fib_succ_major"/>
    <property type="match status" value="1"/>
</dbReference>
<proteinExistence type="predicted"/>
<evidence type="ECO:0000313" key="3">
    <source>
        <dbReference type="EMBL" id="MCW3786234.1"/>
    </source>
</evidence>
<comment type="caution">
    <text evidence="3">The sequence shown here is derived from an EMBL/GenBank/DDBJ whole genome shotgun (WGS) entry which is preliminary data.</text>
</comment>
<dbReference type="EMBL" id="JAPDPJ010000011">
    <property type="protein sequence ID" value="MCW3786234.1"/>
    <property type="molecule type" value="Genomic_DNA"/>
</dbReference>
<dbReference type="Pfam" id="PF09603">
    <property type="entry name" value="Fib_succ_major"/>
    <property type="match status" value="1"/>
</dbReference>
<reference evidence="3" key="1">
    <citation type="submission" date="2022-10" db="EMBL/GenBank/DDBJ databases">
        <authorList>
            <person name="Yu W.X."/>
        </authorList>
    </citation>
    <scope>NUCLEOTIDE SEQUENCE</scope>
    <source>
        <strain evidence="3">AAT</strain>
    </source>
</reference>
<evidence type="ECO:0000256" key="1">
    <source>
        <dbReference type="SAM" id="SignalP"/>
    </source>
</evidence>
<dbReference type="RefSeq" id="WP_301189800.1">
    <property type="nucleotide sequence ID" value="NZ_JAPDPJ010000011.1"/>
</dbReference>
<dbReference type="AlphaFoldDB" id="A0AAE3M3L3"/>
<protein>
    <submittedName>
        <fullName evidence="3">Fibrobacter succinogenes major paralogous domain-containing protein</fullName>
    </submittedName>
</protein>